<evidence type="ECO:0000313" key="2">
    <source>
        <dbReference type="EMBL" id="KAL0576977.1"/>
    </source>
</evidence>
<name>A0ABR3FP85_9AGAR</name>
<dbReference type="InterPro" id="IPR036188">
    <property type="entry name" value="FAD/NAD-bd_sf"/>
</dbReference>
<dbReference type="Proteomes" id="UP001465976">
    <property type="component" value="Unassembled WGS sequence"/>
</dbReference>
<feature type="domain" description="FAD dependent oxidoreductase" evidence="1">
    <location>
        <begin position="62"/>
        <end position="460"/>
    </location>
</feature>
<reference evidence="2 3" key="1">
    <citation type="submission" date="2024-02" db="EMBL/GenBank/DDBJ databases">
        <title>A draft genome for the cacao thread blight pathogen Marasmius crinis-equi.</title>
        <authorList>
            <person name="Cohen S.P."/>
            <person name="Baruah I.K."/>
            <person name="Amoako-Attah I."/>
            <person name="Bukari Y."/>
            <person name="Meinhardt L.W."/>
            <person name="Bailey B.A."/>
        </authorList>
    </citation>
    <scope>NUCLEOTIDE SEQUENCE [LARGE SCALE GENOMIC DNA]</scope>
    <source>
        <strain evidence="2 3">GH-76</strain>
    </source>
</reference>
<dbReference type="PANTHER" id="PTHR13847:SF260">
    <property type="entry name" value="FAD DEPENDENT OXIDOREDUCTASE DOMAIN-CONTAINING PROTEIN"/>
    <property type="match status" value="1"/>
</dbReference>
<dbReference type="InterPro" id="IPR006076">
    <property type="entry name" value="FAD-dep_OxRdtase"/>
</dbReference>
<organism evidence="2 3">
    <name type="scientific">Marasmius crinis-equi</name>
    <dbReference type="NCBI Taxonomy" id="585013"/>
    <lineage>
        <taxon>Eukaryota</taxon>
        <taxon>Fungi</taxon>
        <taxon>Dikarya</taxon>
        <taxon>Basidiomycota</taxon>
        <taxon>Agaricomycotina</taxon>
        <taxon>Agaricomycetes</taxon>
        <taxon>Agaricomycetidae</taxon>
        <taxon>Agaricales</taxon>
        <taxon>Marasmiineae</taxon>
        <taxon>Marasmiaceae</taxon>
        <taxon>Marasmius</taxon>
    </lineage>
</organism>
<dbReference type="SUPFAM" id="SSF51905">
    <property type="entry name" value="FAD/NAD(P)-binding domain"/>
    <property type="match status" value="1"/>
</dbReference>
<accession>A0ABR3FP85</accession>
<keyword evidence="3" id="KW-1185">Reference proteome</keyword>
<gene>
    <name evidence="2" type="ORF">V5O48_005019</name>
</gene>
<dbReference type="Gene3D" id="3.50.50.60">
    <property type="entry name" value="FAD/NAD(P)-binding domain"/>
    <property type="match status" value="1"/>
</dbReference>
<evidence type="ECO:0000259" key="1">
    <source>
        <dbReference type="Pfam" id="PF01266"/>
    </source>
</evidence>
<dbReference type="EMBL" id="JBAHYK010000186">
    <property type="protein sequence ID" value="KAL0576977.1"/>
    <property type="molecule type" value="Genomic_DNA"/>
</dbReference>
<dbReference type="PANTHER" id="PTHR13847">
    <property type="entry name" value="SARCOSINE DEHYDROGENASE-RELATED"/>
    <property type="match status" value="1"/>
</dbReference>
<dbReference type="Gene3D" id="3.30.9.10">
    <property type="entry name" value="D-Amino Acid Oxidase, subunit A, domain 2"/>
    <property type="match status" value="1"/>
</dbReference>
<protein>
    <recommendedName>
        <fullName evidence="1">FAD dependent oxidoreductase domain-containing protein</fullName>
    </recommendedName>
</protein>
<proteinExistence type="predicted"/>
<dbReference type="Pfam" id="PF01266">
    <property type="entry name" value="DAO"/>
    <property type="match status" value="1"/>
</dbReference>
<evidence type="ECO:0000313" key="3">
    <source>
        <dbReference type="Proteomes" id="UP001465976"/>
    </source>
</evidence>
<sequence length="487" mass="52919">MSTPLSVPLNLYASSVKVLDALPPRPPSLPVQDPTKSFWLDPEDNPLAKEGSTGFLGRDDIDICIIGSGITGISALWHIVKDAKARKSEKSLKIMILEARDFSSGATGRNGGHLLPNPFIGFISRQLAHGGAEAIKSFEFENKCTQDILEFIKQERIASEVDLVQGGHVMLLFSGEEEASTKADYDAAVKAGMKLEDIEWIERPVVERRYGAPYQAVKSSAYNLWPAKLVTALYNASKKIASESGAVEIFLHTSAPVTSTLSGPDGKTVVNTPRGTVKTKYVLHATNAYAAYLLPDLYGPGGIIPTRGQVIATRHAVGNGTEKDGEMRKLSWDGNDGFEYWFPRPRGSTSKYSNETPLFILGGGREIPAGFETHVSDDSTCNKEVGEGLRKFLDSVFVGSGKGSVEREWTGIMGFTVTGDPFVGPVLSKTPVTHKGHYVAAGYTGHGMPRAFSCGEIISSMILADLDGKPWEKPDWFPESYLTWNKK</sequence>
<comment type="caution">
    <text evidence="2">The sequence shown here is derived from an EMBL/GenBank/DDBJ whole genome shotgun (WGS) entry which is preliminary data.</text>
</comment>